<sequence length="113" mass="12382">MTAIRPTNTGFTEFPQLSIDWSTVGDTMWVGRRRGEFAGIVESKRPGEFTAFDSVGARLESHPDLVSAQRSLEPEILRRTRLERTRERVFIGVAGVTAVVAGGLGITALFVGF</sequence>
<feature type="transmembrane region" description="Helical" evidence="1">
    <location>
        <begin position="89"/>
        <end position="111"/>
    </location>
</feature>
<name>A0A2V1HUB2_9MICO</name>
<dbReference type="Proteomes" id="UP000244893">
    <property type="component" value="Unassembled WGS sequence"/>
</dbReference>
<keyword evidence="1" id="KW-1133">Transmembrane helix</keyword>
<evidence type="ECO:0000313" key="3">
    <source>
        <dbReference type="Proteomes" id="UP000244893"/>
    </source>
</evidence>
<dbReference type="OrthoDB" id="4978955at2"/>
<evidence type="ECO:0000313" key="2">
    <source>
        <dbReference type="EMBL" id="PVZ96173.1"/>
    </source>
</evidence>
<dbReference type="EMBL" id="QEOP01000001">
    <property type="protein sequence ID" value="PVZ96173.1"/>
    <property type="molecule type" value="Genomic_DNA"/>
</dbReference>
<reference evidence="2 3" key="1">
    <citation type="submission" date="2018-05" db="EMBL/GenBank/DDBJ databases">
        <title>Amnibacterium sp. M8JJ-5, whole genome shotgun sequence.</title>
        <authorList>
            <person name="Tuo L."/>
        </authorList>
    </citation>
    <scope>NUCLEOTIDE SEQUENCE [LARGE SCALE GENOMIC DNA]</scope>
    <source>
        <strain evidence="2 3">M8JJ-5</strain>
    </source>
</reference>
<keyword evidence="1" id="KW-0472">Membrane</keyword>
<evidence type="ECO:0000256" key="1">
    <source>
        <dbReference type="SAM" id="Phobius"/>
    </source>
</evidence>
<dbReference type="AlphaFoldDB" id="A0A2V1HUB2"/>
<protein>
    <recommendedName>
        <fullName evidence="4">Peptide ABC transporter permease</fullName>
    </recommendedName>
</protein>
<evidence type="ECO:0008006" key="4">
    <source>
        <dbReference type="Google" id="ProtNLM"/>
    </source>
</evidence>
<accession>A0A2V1HUB2</accession>
<gene>
    <name evidence="2" type="ORF">DDQ50_07025</name>
</gene>
<keyword evidence="3" id="KW-1185">Reference proteome</keyword>
<comment type="caution">
    <text evidence="2">The sequence shown here is derived from an EMBL/GenBank/DDBJ whole genome shotgun (WGS) entry which is preliminary data.</text>
</comment>
<organism evidence="2 3">
    <name type="scientific">Amnibacterium flavum</name>
    <dbReference type="NCBI Taxonomy" id="2173173"/>
    <lineage>
        <taxon>Bacteria</taxon>
        <taxon>Bacillati</taxon>
        <taxon>Actinomycetota</taxon>
        <taxon>Actinomycetes</taxon>
        <taxon>Micrococcales</taxon>
        <taxon>Microbacteriaceae</taxon>
        <taxon>Amnibacterium</taxon>
    </lineage>
</organism>
<proteinExistence type="predicted"/>
<keyword evidence="1" id="KW-0812">Transmembrane</keyword>
<dbReference type="RefSeq" id="WP_116755907.1">
    <property type="nucleotide sequence ID" value="NZ_JBHUEX010000001.1"/>
</dbReference>